<dbReference type="Gene3D" id="2.40.420.20">
    <property type="match status" value="1"/>
</dbReference>
<dbReference type="Proteomes" id="UP000199356">
    <property type="component" value="Unassembled WGS sequence"/>
</dbReference>
<reference evidence="4 5" key="1">
    <citation type="submission" date="2016-10" db="EMBL/GenBank/DDBJ databases">
        <authorList>
            <person name="de Groot N.N."/>
        </authorList>
    </citation>
    <scope>NUCLEOTIDE SEQUENCE [LARGE SCALE GENOMIC DNA]</scope>
    <source>
        <strain evidence="4 5">DSM 19547</strain>
    </source>
</reference>
<protein>
    <submittedName>
        <fullName evidence="4">RND family efflux transporter, MFP subunit</fullName>
    </submittedName>
</protein>
<feature type="chain" id="PRO_5011768226" evidence="3">
    <location>
        <begin position="19"/>
        <end position="327"/>
    </location>
</feature>
<proteinExistence type="inferred from homology"/>
<dbReference type="Gene3D" id="1.10.287.470">
    <property type="entry name" value="Helix hairpin bin"/>
    <property type="match status" value="1"/>
</dbReference>
<dbReference type="GO" id="GO:0015562">
    <property type="term" value="F:efflux transmembrane transporter activity"/>
    <property type="evidence" value="ECO:0007669"/>
    <property type="project" value="TreeGrafter"/>
</dbReference>
<evidence type="ECO:0000256" key="2">
    <source>
        <dbReference type="SAM" id="Coils"/>
    </source>
</evidence>
<dbReference type="GO" id="GO:1990281">
    <property type="term" value="C:efflux pump complex"/>
    <property type="evidence" value="ECO:0007669"/>
    <property type="project" value="TreeGrafter"/>
</dbReference>
<keyword evidence="3" id="KW-0732">Signal</keyword>
<dbReference type="AlphaFoldDB" id="A0A1I5UDD9"/>
<dbReference type="EMBL" id="FOXA01000019">
    <property type="protein sequence ID" value="SFP93249.1"/>
    <property type="molecule type" value="Genomic_DNA"/>
</dbReference>
<evidence type="ECO:0000313" key="4">
    <source>
        <dbReference type="EMBL" id="SFP93249.1"/>
    </source>
</evidence>
<evidence type="ECO:0000256" key="3">
    <source>
        <dbReference type="SAM" id="SignalP"/>
    </source>
</evidence>
<accession>A0A1I5UDD9</accession>
<evidence type="ECO:0000256" key="1">
    <source>
        <dbReference type="ARBA" id="ARBA00009477"/>
    </source>
</evidence>
<feature type="coiled-coil region" evidence="2">
    <location>
        <begin position="83"/>
        <end position="141"/>
    </location>
</feature>
<feature type="signal peptide" evidence="3">
    <location>
        <begin position="1"/>
        <end position="18"/>
    </location>
</feature>
<comment type="similarity">
    <text evidence="1">Belongs to the membrane fusion protein (MFP) (TC 8.A.1) family.</text>
</comment>
<dbReference type="Gene3D" id="2.40.50.100">
    <property type="match status" value="1"/>
</dbReference>
<dbReference type="STRING" id="441119.SAMN04488047_11944"/>
<dbReference type="PANTHER" id="PTHR30469:SF15">
    <property type="entry name" value="HLYD FAMILY OF SECRETION PROTEINS"/>
    <property type="match status" value="1"/>
</dbReference>
<keyword evidence="5" id="KW-1185">Reference proteome</keyword>
<dbReference type="NCBIfam" id="TIGR01730">
    <property type="entry name" value="RND_mfp"/>
    <property type="match status" value="1"/>
</dbReference>
<dbReference type="InterPro" id="IPR006143">
    <property type="entry name" value="RND_pump_MFP"/>
</dbReference>
<organism evidence="4 5">
    <name type="scientific">Tranquillimonas alkanivorans</name>
    <dbReference type="NCBI Taxonomy" id="441119"/>
    <lineage>
        <taxon>Bacteria</taxon>
        <taxon>Pseudomonadati</taxon>
        <taxon>Pseudomonadota</taxon>
        <taxon>Alphaproteobacteria</taxon>
        <taxon>Rhodobacterales</taxon>
        <taxon>Roseobacteraceae</taxon>
        <taxon>Tranquillimonas</taxon>
    </lineage>
</organism>
<dbReference type="SUPFAM" id="SSF111369">
    <property type="entry name" value="HlyD-like secretion proteins"/>
    <property type="match status" value="1"/>
</dbReference>
<dbReference type="PANTHER" id="PTHR30469">
    <property type="entry name" value="MULTIDRUG RESISTANCE PROTEIN MDTA"/>
    <property type="match status" value="1"/>
</dbReference>
<sequence length="327" mass="35180">MRLIGAFCLALAATSAGAETFEVLPTEIVEWKSVYGEVATRDLVPARARLGGTVAELDVSEGQRVTAGEQIALVEDDKLQFRLSALDARREALSAQLETAQSELERGQTLFDRGVITTQRLDELRTAVDVIEGELRSLDSERLIIEQQVDEGGVLAPEAGVVLSVPVSRGSVVTPGETIAVIGGGGVYLRLSVPERHAQDLAEGDEIRLGAGPDGREAARTGTLVKLYPQIEGGRVQADVEVEGLDGRFVGRRLPVRLPVGEREALLVPQAALHQVGGLDYVWTEPENADRLRRTVVPGREVSIDGEPWREILSGLTTGDRVVLGDE</sequence>
<keyword evidence="2" id="KW-0175">Coiled coil</keyword>
<name>A0A1I5UDD9_9RHOB</name>
<evidence type="ECO:0000313" key="5">
    <source>
        <dbReference type="Proteomes" id="UP000199356"/>
    </source>
</evidence>
<gene>
    <name evidence="4" type="ORF">SAMN04488047_11944</name>
</gene>